<evidence type="ECO:0000313" key="3">
    <source>
        <dbReference type="Proteomes" id="UP000619260"/>
    </source>
</evidence>
<dbReference type="EMBL" id="BOPF01000006">
    <property type="protein sequence ID" value="GIJ45193.1"/>
    <property type="molecule type" value="Genomic_DNA"/>
</dbReference>
<dbReference type="Proteomes" id="UP000619260">
    <property type="component" value="Unassembled WGS sequence"/>
</dbReference>
<dbReference type="Gene3D" id="1.20.120.450">
    <property type="entry name" value="dinb family like domain"/>
    <property type="match status" value="1"/>
</dbReference>
<accession>A0A8J4DQ01</accession>
<dbReference type="SUPFAM" id="SSF109854">
    <property type="entry name" value="DinB/YfiT-like putative metalloenzymes"/>
    <property type="match status" value="1"/>
</dbReference>
<name>A0A8J4DQ01_9ACTN</name>
<gene>
    <name evidence="2" type="ORF">Val02_20790</name>
</gene>
<protein>
    <recommendedName>
        <fullName evidence="1">Mycothiol-dependent maleylpyruvate isomerase metal-binding domain-containing protein</fullName>
    </recommendedName>
</protein>
<sequence length="206" mass="21927">MTFEERLATLDALWQAWAEHGAALTDDDWRRPTRLGTWDVRALYAHHGAWPSMLAHVVTQVRDAAPTHTAASLLRALNAPGGIAHSRRDAVASGAHEDAAAYTTAQALGQFTGVGPRAIEEARTRGPVTVDYLGIGLLRLDEAVSVGIMEATVHLLDLRRALDIEPDVPHAGLAHTAALLADVAPPVAFIEAATGRAPADFFPVLS</sequence>
<dbReference type="Pfam" id="PF11716">
    <property type="entry name" value="MDMPI_N"/>
    <property type="match status" value="1"/>
</dbReference>
<dbReference type="InterPro" id="IPR034660">
    <property type="entry name" value="DinB/YfiT-like"/>
</dbReference>
<organism evidence="2 3">
    <name type="scientific">Virgisporangium aliadipatigenens</name>
    <dbReference type="NCBI Taxonomy" id="741659"/>
    <lineage>
        <taxon>Bacteria</taxon>
        <taxon>Bacillati</taxon>
        <taxon>Actinomycetota</taxon>
        <taxon>Actinomycetes</taxon>
        <taxon>Micromonosporales</taxon>
        <taxon>Micromonosporaceae</taxon>
        <taxon>Virgisporangium</taxon>
    </lineage>
</organism>
<dbReference type="RefSeq" id="WP_203898738.1">
    <property type="nucleotide sequence ID" value="NZ_BOPF01000006.1"/>
</dbReference>
<dbReference type="AlphaFoldDB" id="A0A8J4DQ01"/>
<comment type="caution">
    <text evidence="2">The sequence shown here is derived from an EMBL/GenBank/DDBJ whole genome shotgun (WGS) entry which is preliminary data.</text>
</comment>
<evidence type="ECO:0000259" key="1">
    <source>
        <dbReference type="Pfam" id="PF11716"/>
    </source>
</evidence>
<keyword evidence="3" id="KW-1185">Reference proteome</keyword>
<dbReference type="InterPro" id="IPR024344">
    <property type="entry name" value="MDMPI_metal-binding"/>
</dbReference>
<dbReference type="GO" id="GO:0046872">
    <property type="term" value="F:metal ion binding"/>
    <property type="evidence" value="ECO:0007669"/>
    <property type="project" value="InterPro"/>
</dbReference>
<reference evidence="2" key="1">
    <citation type="submission" date="2021-01" db="EMBL/GenBank/DDBJ databases">
        <title>Whole genome shotgun sequence of Virgisporangium aliadipatigenens NBRC 105644.</title>
        <authorList>
            <person name="Komaki H."/>
            <person name="Tamura T."/>
        </authorList>
    </citation>
    <scope>NUCLEOTIDE SEQUENCE</scope>
    <source>
        <strain evidence="2">NBRC 105644</strain>
    </source>
</reference>
<proteinExistence type="predicted"/>
<feature type="domain" description="Mycothiol-dependent maleylpyruvate isomerase metal-binding" evidence="1">
    <location>
        <begin position="10"/>
        <end position="159"/>
    </location>
</feature>
<evidence type="ECO:0000313" key="2">
    <source>
        <dbReference type="EMBL" id="GIJ45193.1"/>
    </source>
</evidence>